<evidence type="ECO:0000256" key="4">
    <source>
        <dbReference type="ARBA" id="ARBA00022679"/>
    </source>
</evidence>
<comment type="similarity">
    <text evidence="1">Belongs to the N(4)/N(6)-methyltransferase family.</text>
</comment>
<dbReference type="AlphaFoldDB" id="A0A2U2BBP0"/>
<feature type="domain" description="N6 adenine-specific DNA methyltransferase N-terminal" evidence="9">
    <location>
        <begin position="7"/>
        <end position="131"/>
    </location>
</feature>
<gene>
    <name evidence="10" type="ORF">DDZ16_06080</name>
</gene>
<evidence type="ECO:0000256" key="1">
    <source>
        <dbReference type="ARBA" id="ARBA00006594"/>
    </source>
</evidence>
<dbReference type="PANTHER" id="PTHR42933">
    <property type="entry name" value="SLR6095 PROTEIN"/>
    <property type="match status" value="1"/>
</dbReference>
<dbReference type="InterPro" id="IPR022749">
    <property type="entry name" value="D12N6_MeTrfase_N"/>
</dbReference>
<dbReference type="Proteomes" id="UP000244956">
    <property type="component" value="Unassembled WGS sequence"/>
</dbReference>
<name>A0A2U2BBP0_9BACT</name>
<comment type="caution">
    <text evidence="10">The sequence shown here is derived from an EMBL/GenBank/DDBJ whole genome shotgun (WGS) entry which is preliminary data.</text>
</comment>
<dbReference type="GO" id="GO:0032259">
    <property type="term" value="P:methylation"/>
    <property type="evidence" value="ECO:0007669"/>
    <property type="project" value="UniProtKB-KW"/>
</dbReference>
<dbReference type="PRINTS" id="PR00507">
    <property type="entry name" value="N12N6MTFRASE"/>
</dbReference>
<dbReference type="GO" id="GO:0003677">
    <property type="term" value="F:DNA binding"/>
    <property type="evidence" value="ECO:0007669"/>
    <property type="project" value="InterPro"/>
</dbReference>
<dbReference type="EMBL" id="QEWP01000003">
    <property type="protein sequence ID" value="PWE00494.1"/>
    <property type="molecule type" value="Genomic_DNA"/>
</dbReference>
<keyword evidence="4" id="KW-0808">Transferase</keyword>
<dbReference type="GO" id="GO:0009307">
    <property type="term" value="P:DNA restriction-modification system"/>
    <property type="evidence" value="ECO:0007669"/>
    <property type="project" value="UniProtKB-KW"/>
</dbReference>
<evidence type="ECO:0000259" key="8">
    <source>
        <dbReference type="Pfam" id="PF02384"/>
    </source>
</evidence>
<sequence>MLTGQQRNDIDKIWKEFWQNGMTDPLSIIKQITYLLFIRSLDRQQELKEKQANKLGMAVQDPIYNEDQRELRWNVFKTRDPNQMYHLFRKEGGVFDFIKNIGRKGGLFADTMRYANFDINSSKLLDRVVQLLDKIKLEDRDTKGDVYEYLLSKLASAGINGQFRTPKHIIRMMVDLMQPQTDEWVCDPAAGTAGFLVSVVEYLRDNYPDEFYKKEFREHFNNGMFNGFESDNTMVGISAMNLQMHGIDNPKLQYKDALSGDNEVSEKFSLIMANPPFTGSVDYDGIELSLKKALNLGKTAKSAKTELLFLALMLRMLRPGGRCAVIVPAGVLFGSTKSHKAIRQKLIDENQLQGVISMPSGVFKPYTGVATAILIFTKTGTGGTDKVWFYDMKADGYSLDDKREMLGKPDENEPELPSLRAYKHEENNIPDIIEKFHQITHSAPDELKDFGADRTAQHFFVPADEIRKENYNLSFNTYQEIVYEEVQYDAPGDIMERIKKMDSERDDLMNELDKMLND</sequence>
<dbReference type="PANTHER" id="PTHR42933:SF3">
    <property type="entry name" value="TYPE I RESTRICTION ENZYME MJAVIII METHYLASE SUBUNIT"/>
    <property type="match status" value="1"/>
</dbReference>
<organism evidence="10 11">
    <name type="scientific">Marinilabilia rubra</name>
    <dbReference type="NCBI Taxonomy" id="2162893"/>
    <lineage>
        <taxon>Bacteria</taxon>
        <taxon>Pseudomonadati</taxon>
        <taxon>Bacteroidota</taxon>
        <taxon>Bacteroidia</taxon>
        <taxon>Marinilabiliales</taxon>
        <taxon>Marinilabiliaceae</taxon>
        <taxon>Marinilabilia</taxon>
    </lineage>
</organism>
<dbReference type="InterPro" id="IPR029063">
    <property type="entry name" value="SAM-dependent_MTases_sf"/>
</dbReference>
<proteinExistence type="inferred from homology"/>
<dbReference type="Pfam" id="PF02384">
    <property type="entry name" value="N6_Mtase"/>
    <property type="match status" value="1"/>
</dbReference>
<evidence type="ECO:0000259" key="9">
    <source>
        <dbReference type="Pfam" id="PF12161"/>
    </source>
</evidence>
<dbReference type="InterPro" id="IPR003356">
    <property type="entry name" value="DNA_methylase_A-5"/>
</dbReference>
<keyword evidence="3 10" id="KW-0489">Methyltransferase</keyword>
<keyword evidence="6" id="KW-0680">Restriction system</keyword>
<evidence type="ECO:0000256" key="2">
    <source>
        <dbReference type="ARBA" id="ARBA00011900"/>
    </source>
</evidence>
<dbReference type="Gene3D" id="3.40.50.150">
    <property type="entry name" value="Vaccinia Virus protein VP39"/>
    <property type="match status" value="1"/>
</dbReference>
<dbReference type="SUPFAM" id="SSF53335">
    <property type="entry name" value="S-adenosyl-L-methionine-dependent methyltransferases"/>
    <property type="match status" value="1"/>
</dbReference>
<dbReference type="Pfam" id="PF12161">
    <property type="entry name" value="HsdM_N"/>
    <property type="match status" value="1"/>
</dbReference>
<accession>A0A2U2BBP0</accession>
<evidence type="ECO:0000256" key="6">
    <source>
        <dbReference type="ARBA" id="ARBA00022747"/>
    </source>
</evidence>
<reference evidence="10 11" key="1">
    <citation type="submission" date="2018-05" db="EMBL/GenBank/DDBJ databases">
        <title>Marinilabilia rubrum sp. nov., isolated from saltern sediment.</title>
        <authorList>
            <person name="Zhang R."/>
        </authorList>
    </citation>
    <scope>NUCLEOTIDE SEQUENCE [LARGE SCALE GENOMIC DNA]</scope>
    <source>
        <strain evidence="10 11">WTE16</strain>
    </source>
</reference>
<dbReference type="Gene3D" id="1.20.1260.30">
    <property type="match status" value="1"/>
</dbReference>
<evidence type="ECO:0000256" key="5">
    <source>
        <dbReference type="ARBA" id="ARBA00022691"/>
    </source>
</evidence>
<feature type="domain" description="DNA methylase adenine-specific" evidence="8">
    <location>
        <begin position="139"/>
        <end position="481"/>
    </location>
</feature>
<comment type="catalytic activity">
    <reaction evidence="7">
        <text>a 2'-deoxyadenosine in DNA + S-adenosyl-L-methionine = an N(6)-methyl-2'-deoxyadenosine in DNA + S-adenosyl-L-homocysteine + H(+)</text>
        <dbReference type="Rhea" id="RHEA:15197"/>
        <dbReference type="Rhea" id="RHEA-COMP:12418"/>
        <dbReference type="Rhea" id="RHEA-COMP:12419"/>
        <dbReference type="ChEBI" id="CHEBI:15378"/>
        <dbReference type="ChEBI" id="CHEBI:57856"/>
        <dbReference type="ChEBI" id="CHEBI:59789"/>
        <dbReference type="ChEBI" id="CHEBI:90615"/>
        <dbReference type="ChEBI" id="CHEBI:90616"/>
        <dbReference type="EC" id="2.1.1.72"/>
    </reaction>
</comment>
<dbReference type="GO" id="GO:0008170">
    <property type="term" value="F:N-methyltransferase activity"/>
    <property type="evidence" value="ECO:0007669"/>
    <property type="project" value="InterPro"/>
</dbReference>
<protein>
    <recommendedName>
        <fullName evidence="2">site-specific DNA-methyltransferase (adenine-specific)</fullName>
        <ecNumber evidence="2">2.1.1.72</ecNumber>
    </recommendedName>
</protein>
<keyword evidence="11" id="KW-1185">Reference proteome</keyword>
<evidence type="ECO:0000313" key="10">
    <source>
        <dbReference type="EMBL" id="PWE00494.1"/>
    </source>
</evidence>
<dbReference type="EC" id="2.1.1.72" evidence="2"/>
<dbReference type="GO" id="GO:0009007">
    <property type="term" value="F:site-specific DNA-methyltransferase (adenine-specific) activity"/>
    <property type="evidence" value="ECO:0007669"/>
    <property type="project" value="UniProtKB-EC"/>
</dbReference>
<evidence type="ECO:0000256" key="3">
    <source>
        <dbReference type="ARBA" id="ARBA00022603"/>
    </source>
</evidence>
<evidence type="ECO:0000313" key="11">
    <source>
        <dbReference type="Proteomes" id="UP000244956"/>
    </source>
</evidence>
<evidence type="ECO:0000256" key="7">
    <source>
        <dbReference type="ARBA" id="ARBA00047942"/>
    </source>
</evidence>
<keyword evidence="5" id="KW-0949">S-adenosyl-L-methionine</keyword>
<dbReference type="InterPro" id="IPR051537">
    <property type="entry name" value="DNA_Adenine_Mtase"/>
</dbReference>
<dbReference type="InterPro" id="IPR038333">
    <property type="entry name" value="T1MK-like_N_sf"/>
</dbReference>
<dbReference type="RefSeq" id="WP_109263533.1">
    <property type="nucleotide sequence ID" value="NZ_QEWP01000003.1"/>
</dbReference>
<dbReference type="OrthoDB" id="9814572at2"/>